<feature type="compositionally biased region" description="Basic and acidic residues" evidence="2">
    <location>
        <begin position="541"/>
        <end position="553"/>
    </location>
</feature>
<evidence type="ECO:0000256" key="3">
    <source>
        <dbReference type="SAM" id="Phobius"/>
    </source>
</evidence>
<dbReference type="EMBL" id="FNZI01000007">
    <property type="protein sequence ID" value="SEJ65944.1"/>
    <property type="molecule type" value="Genomic_DNA"/>
</dbReference>
<dbReference type="AlphaFoldDB" id="A0A1H7AMW4"/>
<dbReference type="Gene3D" id="2.60.200.20">
    <property type="match status" value="1"/>
</dbReference>
<feature type="compositionally biased region" description="Acidic residues" evidence="2">
    <location>
        <begin position="346"/>
        <end position="357"/>
    </location>
</feature>
<reference evidence="6" key="1">
    <citation type="submission" date="2016-10" db="EMBL/GenBank/DDBJ databases">
        <authorList>
            <person name="Varghese N."/>
        </authorList>
    </citation>
    <scope>NUCLEOTIDE SEQUENCE [LARGE SCALE GENOMIC DNA]</scope>
    <source>
        <strain evidence="6">DSM 24868</strain>
    </source>
</reference>
<gene>
    <name evidence="5" type="ORF">SAMN05421637_2576</name>
</gene>
<dbReference type="SUPFAM" id="SSF49879">
    <property type="entry name" value="SMAD/FHA domain"/>
    <property type="match status" value="1"/>
</dbReference>
<feature type="transmembrane region" description="Helical" evidence="3">
    <location>
        <begin position="136"/>
        <end position="158"/>
    </location>
</feature>
<name>A0A1H7AMW4_9MICO</name>
<dbReference type="CDD" id="cd00060">
    <property type="entry name" value="FHA"/>
    <property type="match status" value="1"/>
</dbReference>
<dbReference type="InterPro" id="IPR008984">
    <property type="entry name" value="SMAD_FHA_dom_sf"/>
</dbReference>
<keyword evidence="3" id="KW-1133">Transmembrane helix</keyword>
<evidence type="ECO:0000259" key="4">
    <source>
        <dbReference type="PROSITE" id="PS50006"/>
    </source>
</evidence>
<feature type="compositionally biased region" description="Acidic residues" evidence="2">
    <location>
        <begin position="265"/>
        <end position="288"/>
    </location>
</feature>
<dbReference type="OrthoDB" id="3637276at2"/>
<feature type="region of interest" description="Disordered" evidence="2">
    <location>
        <begin position="258"/>
        <end position="553"/>
    </location>
</feature>
<dbReference type="Proteomes" id="UP000183315">
    <property type="component" value="Unassembled WGS sequence"/>
</dbReference>
<evidence type="ECO:0000256" key="2">
    <source>
        <dbReference type="SAM" id="MobiDB-lite"/>
    </source>
</evidence>
<dbReference type="Pfam" id="PF00498">
    <property type="entry name" value="FHA"/>
    <property type="match status" value="1"/>
</dbReference>
<feature type="compositionally biased region" description="Low complexity" evidence="2">
    <location>
        <begin position="482"/>
        <end position="512"/>
    </location>
</feature>
<evidence type="ECO:0000256" key="1">
    <source>
        <dbReference type="ARBA" id="ARBA00022553"/>
    </source>
</evidence>
<organism evidence="5 6">
    <name type="scientific">Demequina mangrovi</name>
    <dbReference type="NCBI Taxonomy" id="1043493"/>
    <lineage>
        <taxon>Bacteria</taxon>
        <taxon>Bacillati</taxon>
        <taxon>Actinomycetota</taxon>
        <taxon>Actinomycetes</taxon>
        <taxon>Micrococcales</taxon>
        <taxon>Demequinaceae</taxon>
        <taxon>Demequina</taxon>
    </lineage>
</organism>
<feature type="transmembrane region" description="Helical" evidence="3">
    <location>
        <begin position="20"/>
        <end position="41"/>
    </location>
</feature>
<feature type="transmembrane region" description="Helical" evidence="3">
    <location>
        <begin position="77"/>
        <end position="94"/>
    </location>
</feature>
<dbReference type="STRING" id="1043493.SAMN05421637_2576"/>
<keyword evidence="3" id="KW-0472">Membrane</keyword>
<feature type="compositionally biased region" description="Low complexity" evidence="2">
    <location>
        <begin position="369"/>
        <end position="420"/>
    </location>
</feature>
<protein>
    <submittedName>
        <fullName evidence="5">FHA domain-containing protein</fullName>
    </submittedName>
</protein>
<feature type="compositionally biased region" description="Low complexity" evidence="2">
    <location>
        <begin position="431"/>
        <end position="442"/>
    </location>
</feature>
<evidence type="ECO:0000313" key="5">
    <source>
        <dbReference type="EMBL" id="SEJ65944.1"/>
    </source>
</evidence>
<keyword evidence="6" id="KW-1185">Reference proteome</keyword>
<feature type="transmembrane region" description="Helical" evidence="3">
    <location>
        <begin position="48"/>
        <end position="65"/>
    </location>
</feature>
<feature type="transmembrane region" description="Helical" evidence="3">
    <location>
        <begin position="101"/>
        <end position="124"/>
    </location>
</feature>
<keyword evidence="3" id="KW-0812">Transmembrane</keyword>
<feature type="compositionally biased region" description="Low complexity" evidence="2">
    <location>
        <begin position="294"/>
        <end position="304"/>
    </location>
</feature>
<proteinExistence type="predicted"/>
<feature type="domain" description="FHA" evidence="4">
    <location>
        <begin position="576"/>
        <end position="629"/>
    </location>
</feature>
<feature type="compositionally biased region" description="Pro residues" evidence="2">
    <location>
        <begin position="513"/>
        <end position="522"/>
    </location>
</feature>
<dbReference type="PROSITE" id="PS50006">
    <property type="entry name" value="FHA_DOMAIN"/>
    <property type="match status" value="1"/>
</dbReference>
<evidence type="ECO:0000313" key="6">
    <source>
        <dbReference type="Proteomes" id="UP000183315"/>
    </source>
</evidence>
<dbReference type="SMART" id="SM00240">
    <property type="entry name" value="FHA"/>
    <property type="match status" value="1"/>
</dbReference>
<dbReference type="InterPro" id="IPR000253">
    <property type="entry name" value="FHA_dom"/>
</dbReference>
<accession>A0A1H7AMW4</accession>
<keyword evidence="1" id="KW-0597">Phosphoprotein</keyword>
<sequence length="667" mass="67738">MTAGAMTEVSGEVVGGLTPAALAVVLIGAFVVGLVWMGLALGAVYGKVGARAVLAWIPVVRYAVLAHVTQSSVPGTVIARVVAGLGLATWLVAAEVASEPTVALVGLGVGAAAGIVAWAMWIMQTHRFGLDHSLPGSLPVVAAVAPGLWAAIVGWGSLLRPAAGPARPAPGEAAQTAEPVEDAEPVAVAPQAAVGAFLGDRTEPDPEPATPQAIFGASPASVLWARVPEPPANVDDMYPVEPFTGTDGYARVAVPAVSGAGQAEPEPESAPEPEPASDEAPEAAEAETPEVTQAPGEAEAAAAPEPEDVDEPARPARVSPFASLAPEVLQRSAEERAWQASVADAEAVEPETAEPEPEPAPLAEPEPEPAAAEPQAEPSPVATPELEPAADAAPAAEADAASGEHTPPAFLAAAAVAARTPEPEPEPEPEPASSPAAPYVEATPTLPISPYLRGGAAAPPEAPASVPRFEMPAAPSAPVRAPEPTAPAAQPEPRPESAPQEQPAPDTAALPVIAPPPVAPVPREPETHEPVAPAPAGPAAPEDHPDDRTQVSARQRDAWELVTSEGGVYGFDAASVLVGRSGGLPPVDGTRRLDLADSTRTISKAHARLVLQRGTWWVEDLGSTNGTYLVDASGHEAQVPDGVPTPVSGRLILGDVEIEIRRRGVEA</sequence>